<dbReference type="GO" id="GO:0045277">
    <property type="term" value="C:respiratory chain complex IV"/>
    <property type="evidence" value="ECO:0007669"/>
    <property type="project" value="UniProtKB-UniRule"/>
</dbReference>
<comment type="function">
    <text evidence="9">Component of the cytochrome c oxidase, the last enzyme in the mitochondrial electron transport chain which drives oxidative phosphorylation. The respiratory chain contains 3 multisubunit complexes succinate dehydrogenase (complex II, CII), ubiquinol-cytochrome c oxidoreductase (cytochrome b-c1 complex, complex III, CIII) and cytochrome c oxidase (complex IV, CIV), that cooperate to transfer electrons derived from NADH and succinate to molecular oxygen, creating an electrochemical gradient over the inner membrane that drives transmembrane transport and the ATP synthase. Cytochrome c oxidase is the component of the respiratory chain that catalyzes the reduction of oxygen to water. Electrons originating from reduced cytochrome c in the intermembrane space (IMS) are transferred via the dinuclear copper A center (CU(A)) of subunit 2 and heme A of subunit 1 to the active site in subunit 1, a binuclear center (BNC) formed by heme A3 and copper B (CU(B)). The BNC reduces molecular oxygen to 2 water molecules using 4 electrons from cytochrome c in the IMS and 4 protons from the mitochondrial matrix.</text>
</comment>
<organism evidence="10 11">
    <name type="scientific">Betta splendens</name>
    <name type="common">Siamese fighting fish</name>
    <dbReference type="NCBI Taxonomy" id="158456"/>
    <lineage>
        <taxon>Eukaryota</taxon>
        <taxon>Metazoa</taxon>
        <taxon>Chordata</taxon>
        <taxon>Craniata</taxon>
        <taxon>Vertebrata</taxon>
        <taxon>Euteleostomi</taxon>
        <taxon>Actinopterygii</taxon>
        <taxon>Neopterygii</taxon>
        <taxon>Teleostei</taxon>
        <taxon>Neoteleostei</taxon>
        <taxon>Acanthomorphata</taxon>
        <taxon>Anabantaria</taxon>
        <taxon>Anabantiformes</taxon>
        <taxon>Anabantoidei</taxon>
        <taxon>Osphronemidae</taxon>
        <taxon>Betta</taxon>
    </lineage>
</organism>
<gene>
    <name evidence="11" type="primary">LOC114855691</name>
</gene>
<dbReference type="KEGG" id="bspl:114855691"/>
<evidence type="ECO:0000313" key="10">
    <source>
        <dbReference type="Proteomes" id="UP000515150"/>
    </source>
</evidence>
<dbReference type="InterPro" id="IPR034884">
    <property type="entry name" value="Cytochrome_c_oxidase_VIc/VIIs"/>
</dbReference>
<evidence type="ECO:0000256" key="2">
    <source>
        <dbReference type="ARBA" id="ARBA00004673"/>
    </source>
</evidence>
<dbReference type="GeneID" id="114855691"/>
<dbReference type="CDD" id="cd22901">
    <property type="entry name" value="CcO_VIc"/>
    <property type="match status" value="1"/>
</dbReference>
<dbReference type="PANTHER" id="PTHR48416">
    <property type="entry name" value="CYTOCHROME C OXIDASE SUBUNIT 6C"/>
    <property type="match status" value="1"/>
</dbReference>
<comment type="similarity">
    <text evidence="3 9">Belongs to the cytochrome c oxidase subunit 6c family.</text>
</comment>
<evidence type="ECO:0000256" key="4">
    <source>
        <dbReference type="ARBA" id="ARBA00022692"/>
    </source>
</evidence>
<proteinExistence type="inferred from homology"/>
<dbReference type="InterPro" id="IPR037169">
    <property type="entry name" value="Cytochrome_c_oxidase_VIc_sf"/>
</dbReference>
<dbReference type="GO" id="GO:0005743">
    <property type="term" value="C:mitochondrial inner membrane"/>
    <property type="evidence" value="ECO:0007669"/>
    <property type="project" value="UniProtKB-SubCell"/>
</dbReference>
<evidence type="ECO:0000256" key="7">
    <source>
        <dbReference type="ARBA" id="ARBA00023128"/>
    </source>
</evidence>
<keyword evidence="6 9" id="KW-1133">Transmembrane helix</keyword>
<sequence>MSLPKPMMRGLLAKRTRIVLPMAFVSCGGLALFYKYVVGERRKRTYAEFYKNYDATKDFNAMREAGVFDSVQPSGK</sequence>
<dbReference type="AlphaFoldDB" id="A0A6P7MJW9"/>
<keyword evidence="8 9" id="KW-0472">Membrane</keyword>
<keyword evidence="5 9" id="KW-0999">Mitochondrion inner membrane</keyword>
<reference evidence="11" key="1">
    <citation type="submission" date="2025-08" db="UniProtKB">
        <authorList>
            <consortium name="RefSeq"/>
        </authorList>
    </citation>
    <scope>IDENTIFICATION</scope>
</reference>
<evidence type="ECO:0000256" key="9">
    <source>
        <dbReference type="RuleBase" id="RU368096"/>
    </source>
</evidence>
<feature type="transmembrane region" description="Helical" evidence="9">
    <location>
        <begin position="20"/>
        <end position="38"/>
    </location>
</feature>
<dbReference type="GO" id="GO:0006123">
    <property type="term" value="P:mitochondrial electron transport, cytochrome c to oxygen"/>
    <property type="evidence" value="ECO:0007669"/>
    <property type="project" value="UniProtKB-UniRule"/>
</dbReference>
<evidence type="ECO:0000256" key="6">
    <source>
        <dbReference type="ARBA" id="ARBA00022989"/>
    </source>
</evidence>
<comment type="subcellular location">
    <subcellularLocation>
        <location evidence="1 9">Mitochondrion inner membrane</location>
        <topology evidence="1 9">Single-pass membrane protein</topology>
    </subcellularLocation>
</comment>
<comment type="subunit">
    <text evidence="9">Component of the cytochrome c oxidase (complex IV, CIV), a multisubunit enzyme composed of 14 subunits. The complex is composed of a catalytic core of 3 subunits MT-CO1, MT-CO2 and MT-CO3, encoded in the mitochondrial DNA, and 11 supernumerary subunits COX4I, COX5A, COX5B, COX6A, COX6B, COX6C, COX7A, COX7B, COX7C, COX8 and NDUFA4, which are encoded in the nuclear genome. The complex exists as a monomer or a dimer and forms supercomplexes (SCs) in the inner mitochondrial membrane with NADH-ubiquinone oxidoreductase (complex I, CI) and ubiquinol-cytochrome c oxidoreductase (cytochrome b-c1 complex, complex III, CIII), resulting in different assemblies (supercomplex SCI(1)III(2)IV(1) and megacomplex MCI(2)III(2)IV(2)).</text>
</comment>
<dbReference type="Gene3D" id="4.10.93.10">
    <property type="entry name" value="Mitochondrial cytochrome c oxidase subunit VIc/VIIs"/>
    <property type="match status" value="1"/>
</dbReference>
<dbReference type="Pfam" id="PF02937">
    <property type="entry name" value="COX6C"/>
    <property type="match status" value="1"/>
</dbReference>
<dbReference type="InterPro" id="IPR051389">
    <property type="entry name" value="Cytochrome_c_oxidase_VIc"/>
</dbReference>
<evidence type="ECO:0000256" key="3">
    <source>
        <dbReference type="ARBA" id="ARBA00007204"/>
    </source>
</evidence>
<dbReference type="OrthoDB" id="10051322at2759"/>
<keyword evidence="10" id="KW-1185">Reference proteome</keyword>
<comment type="pathway">
    <text evidence="2 9">Energy metabolism; oxidative phosphorylation.</text>
</comment>
<protein>
    <recommendedName>
        <fullName evidence="9">Cytochrome c oxidase subunit 6C</fullName>
    </recommendedName>
    <alternativeName>
        <fullName evidence="9">Cytochrome c oxidase polypeptide VIc</fullName>
    </alternativeName>
</protein>
<keyword evidence="7 9" id="KW-0496">Mitochondrion</keyword>
<dbReference type="Proteomes" id="UP000515150">
    <property type="component" value="Chromosome 5"/>
</dbReference>
<evidence type="ECO:0000313" key="11">
    <source>
        <dbReference type="RefSeq" id="XP_029006887.1"/>
    </source>
</evidence>
<dbReference type="SUPFAM" id="SSF81415">
    <property type="entry name" value="Mitochondrial cytochrome c oxidase subunit VIc"/>
    <property type="match status" value="1"/>
</dbReference>
<name>A0A6P7MJW9_BETSP</name>
<evidence type="ECO:0000256" key="1">
    <source>
        <dbReference type="ARBA" id="ARBA00004434"/>
    </source>
</evidence>
<dbReference type="RefSeq" id="XP_029006887.1">
    <property type="nucleotide sequence ID" value="XM_029151054.2"/>
</dbReference>
<evidence type="ECO:0000256" key="5">
    <source>
        <dbReference type="ARBA" id="ARBA00022792"/>
    </source>
</evidence>
<keyword evidence="4 9" id="KW-0812">Transmembrane</keyword>
<dbReference type="PANTHER" id="PTHR48416:SF1">
    <property type="entry name" value="CYTOCHROME C OXIDASE SUBUNIT 6C"/>
    <property type="match status" value="1"/>
</dbReference>
<evidence type="ECO:0000256" key="8">
    <source>
        <dbReference type="ARBA" id="ARBA00023136"/>
    </source>
</evidence>
<accession>A0A6P7MJW9</accession>